<dbReference type="InterPro" id="IPR003010">
    <property type="entry name" value="C-N_Hydrolase"/>
</dbReference>
<name>A0A059BAU5_EUCGR</name>
<dbReference type="Gene3D" id="3.60.110.10">
    <property type="entry name" value="Carbon-nitrogen hydrolase"/>
    <property type="match status" value="1"/>
</dbReference>
<dbReference type="Pfam" id="PF00795">
    <property type="entry name" value="CN_hydrolase"/>
    <property type="match status" value="1"/>
</dbReference>
<evidence type="ECO:0000256" key="1">
    <source>
        <dbReference type="ARBA" id="ARBA00022801"/>
    </source>
</evidence>
<dbReference type="PROSITE" id="PS50263">
    <property type="entry name" value="CN_HYDROLASE"/>
    <property type="match status" value="1"/>
</dbReference>
<dbReference type="Gramene" id="KCW63243">
    <property type="protein sequence ID" value="KCW63243"/>
    <property type="gene ID" value="EUGRSUZ_G00867"/>
</dbReference>
<dbReference type="OMA" id="ATIGELX"/>
<organism evidence="3">
    <name type="scientific">Eucalyptus grandis</name>
    <name type="common">Flooded gum</name>
    <dbReference type="NCBI Taxonomy" id="71139"/>
    <lineage>
        <taxon>Eukaryota</taxon>
        <taxon>Viridiplantae</taxon>
        <taxon>Streptophyta</taxon>
        <taxon>Embryophyta</taxon>
        <taxon>Tracheophyta</taxon>
        <taxon>Spermatophyta</taxon>
        <taxon>Magnoliopsida</taxon>
        <taxon>eudicotyledons</taxon>
        <taxon>Gunneridae</taxon>
        <taxon>Pentapetalae</taxon>
        <taxon>rosids</taxon>
        <taxon>malvids</taxon>
        <taxon>Myrtales</taxon>
        <taxon>Myrtaceae</taxon>
        <taxon>Myrtoideae</taxon>
        <taxon>Eucalypteae</taxon>
        <taxon>Eucalyptus</taxon>
    </lineage>
</organism>
<feature type="domain" description="CN hydrolase" evidence="2">
    <location>
        <begin position="1"/>
        <end position="222"/>
    </location>
</feature>
<evidence type="ECO:0000313" key="3">
    <source>
        <dbReference type="EMBL" id="KCW63243.1"/>
    </source>
</evidence>
<gene>
    <name evidence="3" type="ORF">EUGRSUZ_G00867</name>
</gene>
<dbReference type="InParanoid" id="A0A059BAU5"/>
<keyword evidence="1" id="KW-0378">Hydrolase</keyword>
<reference evidence="3" key="1">
    <citation type="submission" date="2013-07" db="EMBL/GenBank/DDBJ databases">
        <title>The genome of Eucalyptus grandis.</title>
        <authorList>
            <person name="Schmutz J."/>
            <person name="Hayes R."/>
            <person name="Myburg A."/>
            <person name="Tuskan G."/>
            <person name="Grattapaglia D."/>
            <person name="Rokhsar D.S."/>
        </authorList>
    </citation>
    <scope>NUCLEOTIDE SEQUENCE</scope>
    <source>
        <tissue evidence="3">Leaf extractions</tissue>
    </source>
</reference>
<proteinExistence type="predicted"/>
<dbReference type="STRING" id="71139.A0A059BAU5"/>
<dbReference type="InterPro" id="IPR050345">
    <property type="entry name" value="Aliph_Amidase/BUP"/>
</dbReference>
<accession>A0A059BAU5</accession>
<dbReference type="EMBL" id="KK198759">
    <property type="protein sequence ID" value="KCW63243.1"/>
    <property type="molecule type" value="Genomic_DNA"/>
</dbReference>
<dbReference type="GO" id="GO:0003837">
    <property type="term" value="F:beta-ureidopropionase activity"/>
    <property type="evidence" value="ECO:0000318"/>
    <property type="project" value="GO_Central"/>
</dbReference>
<dbReference type="PANTHER" id="PTHR43674:SF2">
    <property type="entry name" value="BETA-UREIDOPROPIONASE"/>
    <property type="match status" value="1"/>
</dbReference>
<dbReference type="PANTHER" id="PTHR43674">
    <property type="entry name" value="NITRILASE C965.09-RELATED"/>
    <property type="match status" value="1"/>
</dbReference>
<dbReference type="AlphaFoldDB" id="A0A059BAU5"/>
<dbReference type="SUPFAM" id="SSF56317">
    <property type="entry name" value="Carbon-nitrogen hydrolase"/>
    <property type="match status" value="1"/>
</dbReference>
<evidence type="ECO:0000259" key="2">
    <source>
        <dbReference type="PROSITE" id="PS50263"/>
    </source>
</evidence>
<sequence length="222" mass="24636">MIDSASASEVNILFLQEAWIMQFAFCTGKKRWCEFAEPTGGESTRFLQDLTIWSTAEVIGNNWNIIGKHRKLSNHIPRVGDFNENSYSMKEILGILCLRLLRKDCCQYLLWEAPSVELAFGSKGAEIVFNPYATVGELSKLMWLIEVHNAAIANGYFVGSINRVGTGSFPNPFASGDGKPQHTDFGHFYGSSHFLAPDASCTPSLSPSQRWIAGLRHGSQLL</sequence>
<protein>
    <recommendedName>
        <fullName evidence="2">CN hydrolase domain-containing protein</fullName>
    </recommendedName>
</protein>
<dbReference type="GO" id="GO:0033396">
    <property type="term" value="P:beta-alanine biosynthetic process via 3-ureidopropionate"/>
    <property type="evidence" value="ECO:0000318"/>
    <property type="project" value="GO_Central"/>
</dbReference>
<dbReference type="InterPro" id="IPR036526">
    <property type="entry name" value="C-N_Hydrolase_sf"/>
</dbReference>